<accession>A0ABM0XRA9</accession>
<feature type="domain" description="F-box associated beta-propeller type 1" evidence="1">
    <location>
        <begin position="17"/>
        <end position="192"/>
    </location>
</feature>
<dbReference type="InterPro" id="IPR006527">
    <property type="entry name" value="F-box-assoc_dom_typ1"/>
</dbReference>
<evidence type="ECO:0000313" key="3">
    <source>
        <dbReference type="RefSeq" id="XP_010489738.1"/>
    </source>
</evidence>
<sequence>MQTSQRFLRIDDARGVQIIDPVTGFIAETPIPEEFEDLLPFSWMIHCDGLMLCICDHWTRGGSNARLAVWNPFLGRIKWIEPSVQWIEPPVHRRVDDYYGIGYGVASRDNYKILRLGYNQSSSASADTIRVFEIYEFMSGSWRGINAWFAADIVFRNSECVSVMGNMYWLAQNTEGSFVLCFDFSVEAFKFFKVTTGPAVVPRLQFAFRPGFSIGKHRNIMAWCKDTVEEDETSPHGCNWVYVATFYEVDRNGVFTRVLETSRSGSYQYSSLPICSYVYVPSLVPVPE</sequence>
<reference evidence="3" key="2">
    <citation type="submission" date="2025-08" db="UniProtKB">
        <authorList>
            <consortium name="RefSeq"/>
        </authorList>
    </citation>
    <scope>IDENTIFICATION</scope>
    <source>
        <tissue evidence="3">Leaf</tissue>
    </source>
</reference>
<evidence type="ECO:0000259" key="1">
    <source>
        <dbReference type="Pfam" id="PF07734"/>
    </source>
</evidence>
<dbReference type="InterPro" id="IPR050233">
    <property type="entry name" value="A_thaliana_F-box"/>
</dbReference>
<dbReference type="GeneID" id="104767406"/>
<dbReference type="Pfam" id="PF07734">
    <property type="entry name" value="FBA_1"/>
    <property type="match status" value="1"/>
</dbReference>
<name>A0ABM0XRA9_CAMSA</name>
<dbReference type="InterPro" id="IPR017451">
    <property type="entry name" value="F-box-assoc_interact_dom"/>
</dbReference>
<proteinExistence type="predicted"/>
<reference evidence="2" key="1">
    <citation type="journal article" date="2014" name="Nat. Commun.">
        <title>The emerging biofuel crop Camelina sativa retains a highly undifferentiated hexaploid genome structure.</title>
        <authorList>
            <person name="Kagale S."/>
            <person name="Koh C."/>
            <person name="Nixon J."/>
            <person name="Bollina V."/>
            <person name="Clarke W.E."/>
            <person name="Tuteja R."/>
            <person name="Spillane C."/>
            <person name="Robinson S.J."/>
            <person name="Links M.G."/>
            <person name="Clarke C."/>
            <person name="Higgins E.E."/>
            <person name="Huebert T."/>
            <person name="Sharpe A.G."/>
            <person name="Parkin I.A."/>
        </authorList>
    </citation>
    <scope>NUCLEOTIDE SEQUENCE [LARGE SCALE GENOMIC DNA]</scope>
    <source>
        <strain evidence="2">cv. DH55</strain>
    </source>
</reference>
<dbReference type="NCBIfam" id="TIGR01640">
    <property type="entry name" value="F_box_assoc_1"/>
    <property type="match status" value="1"/>
</dbReference>
<dbReference type="PANTHER" id="PTHR47993:SF237">
    <property type="entry name" value="F-BOX ONLY PROTEIN 15-RELATED"/>
    <property type="match status" value="1"/>
</dbReference>
<keyword evidence="2" id="KW-1185">Reference proteome</keyword>
<organism evidence="2 3">
    <name type="scientific">Camelina sativa</name>
    <name type="common">False flax</name>
    <name type="synonym">Myagrum sativum</name>
    <dbReference type="NCBI Taxonomy" id="90675"/>
    <lineage>
        <taxon>Eukaryota</taxon>
        <taxon>Viridiplantae</taxon>
        <taxon>Streptophyta</taxon>
        <taxon>Embryophyta</taxon>
        <taxon>Tracheophyta</taxon>
        <taxon>Spermatophyta</taxon>
        <taxon>Magnoliopsida</taxon>
        <taxon>eudicotyledons</taxon>
        <taxon>Gunneridae</taxon>
        <taxon>Pentapetalae</taxon>
        <taxon>rosids</taxon>
        <taxon>malvids</taxon>
        <taxon>Brassicales</taxon>
        <taxon>Brassicaceae</taxon>
        <taxon>Camelineae</taxon>
        <taxon>Camelina</taxon>
    </lineage>
</organism>
<protein>
    <submittedName>
        <fullName evidence="3">F-box protein At3g08750-like</fullName>
    </submittedName>
</protein>
<dbReference type="RefSeq" id="XP_010489738.1">
    <property type="nucleotide sequence ID" value="XM_010491436.1"/>
</dbReference>
<dbReference type="PANTHER" id="PTHR47993">
    <property type="entry name" value="OS09G0372900 PROTEIN-RELATED"/>
    <property type="match status" value="1"/>
</dbReference>
<gene>
    <name evidence="3" type="primary">LOC104767406</name>
</gene>
<dbReference type="Proteomes" id="UP000694864">
    <property type="component" value="Chromosome 19"/>
</dbReference>
<evidence type="ECO:0000313" key="2">
    <source>
        <dbReference type="Proteomes" id="UP000694864"/>
    </source>
</evidence>